<name>A0A2A2K4L8_9BILA</name>
<dbReference type="Proteomes" id="UP000218231">
    <property type="component" value="Unassembled WGS sequence"/>
</dbReference>
<evidence type="ECO:0000313" key="1">
    <source>
        <dbReference type="EMBL" id="PAV68888.1"/>
    </source>
</evidence>
<reference evidence="1 2" key="1">
    <citation type="journal article" date="2017" name="Curr. Biol.">
        <title>Genome architecture and evolution of a unichromosomal asexual nematode.</title>
        <authorList>
            <person name="Fradin H."/>
            <person name="Zegar C."/>
            <person name="Gutwein M."/>
            <person name="Lucas J."/>
            <person name="Kovtun M."/>
            <person name="Corcoran D."/>
            <person name="Baugh L.R."/>
            <person name="Kiontke K."/>
            <person name="Gunsalus K."/>
            <person name="Fitch D.H."/>
            <person name="Piano F."/>
        </authorList>
    </citation>
    <scope>NUCLEOTIDE SEQUENCE [LARGE SCALE GENOMIC DNA]</scope>
    <source>
        <strain evidence="1">PF1309</strain>
    </source>
</reference>
<dbReference type="OrthoDB" id="5587066at2759"/>
<organism evidence="1 2">
    <name type="scientific">Diploscapter pachys</name>
    <dbReference type="NCBI Taxonomy" id="2018661"/>
    <lineage>
        <taxon>Eukaryota</taxon>
        <taxon>Metazoa</taxon>
        <taxon>Ecdysozoa</taxon>
        <taxon>Nematoda</taxon>
        <taxon>Chromadorea</taxon>
        <taxon>Rhabditida</taxon>
        <taxon>Rhabditina</taxon>
        <taxon>Rhabditomorpha</taxon>
        <taxon>Rhabditoidea</taxon>
        <taxon>Rhabditidae</taxon>
        <taxon>Diploscapter</taxon>
    </lineage>
</organism>
<comment type="caution">
    <text evidence="1">The sequence shown here is derived from an EMBL/GenBank/DDBJ whole genome shotgun (WGS) entry which is preliminary data.</text>
</comment>
<evidence type="ECO:0008006" key="3">
    <source>
        <dbReference type="Google" id="ProtNLM"/>
    </source>
</evidence>
<gene>
    <name evidence="1" type="ORF">WR25_25994</name>
</gene>
<dbReference type="Pfam" id="PF06122">
    <property type="entry name" value="TraH"/>
    <property type="match status" value="1"/>
</dbReference>
<evidence type="ECO:0000313" key="2">
    <source>
        <dbReference type="Proteomes" id="UP000218231"/>
    </source>
</evidence>
<protein>
    <recommendedName>
        <fullName evidence="3">Conjugal transfer protein TraH</fullName>
    </recommendedName>
</protein>
<keyword evidence="2" id="KW-1185">Reference proteome</keyword>
<accession>A0A2A2K4L8</accession>
<dbReference type="AlphaFoldDB" id="A0A2A2K4L8"/>
<proteinExistence type="predicted"/>
<sequence>MIPADMANAQVAAKMNDFFNDAGGAANVTGPTAYQGQTAGYYSGGNVWSRFPQKSVQPFNLQLPSARAGCGGIDLFSGSFSFINSAELVAMMKGVANNALGFAFKLAISSISPQISKEIDFLQGAAQQLNQMNISSCEAAQGLVGAVWPKMQGARSTICAAVGNSQGKFSDWAKARQGCGAGGEQDATLDGNTDPKMADHIPAQPRNYTWEALKRSNKFGGFDKEFSEYLMTLVGTVVISGGDADRSIKYFGPGEDAVVTALLDGTSGTNQVKILSCQNDACLDISEKPLSIGPSQALRPRIKAMIESMNGKIRTDAALSPAEQQLLNMTNIPLYKMLTVQALAHSSFTYGEVDALAEVVAVNLLASMIDNMIDRVVTQVDFQPADQATAETWRQQLSEARAKYAQRDVKVKDTINMATNLINRSVMLESTLQNAMSPGMQAALNFSRGLSAQGLN</sequence>
<dbReference type="InterPro" id="IPR010927">
    <property type="entry name" value="T4SS_TraH"/>
</dbReference>
<dbReference type="STRING" id="2018661.A0A2A2K4L8"/>
<dbReference type="EMBL" id="LIAE01009663">
    <property type="protein sequence ID" value="PAV68888.1"/>
    <property type="molecule type" value="Genomic_DNA"/>
</dbReference>